<sequence length="76" mass="8085">MILVLLLLSIALGGACGLTAFLCDYGMFQSLVIYAVAGQLPFLLAPLMGPMLGIFTPSEPDRTQAYHPGFAPLEAR</sequence>
<evidence type="ECO:0000313" key="2">
    <source>
        <dbReference type="EMBL" id="SEJ97799.1"/>
    </source>
</evidence>
<protein>
    <submittedName>
        <fullName evidence="2">Uncharacterized protein</fullName>
    </submittedName>
</protein>
<evidence type="ECO:0000313" key="3">
    <source>
        <dbReference type="Proteomes" id="UP000182932"/>
    </source>
</evidence>
<keyword evidence="1" id="KW-1133">Transmembrane helix</keyword>
<feature type="transmembrane region" description="Helical" evidence="1">
    <location>
        <begin position="33"/>
        <end position="55"/>
    </location>
</feature>
<dbReference type="GeneID" id="80819952"/>
<reference evidence="2 3" key="1">
    <citation type="submission" date="2016-10" db="EMBL/GenBank/DDBJ databases">
        <authorList>
            <person name="Varghese N."/>
            <person name="Submissions S."/>
        </authorList>
    </citation>
    <scope>NUCLEOTIDE SEQUENCE [LARGE SCALE GENOMIC DNA]</scope>
    <source>
        <strain evidence="2 3">FF3</strain>
    </source>
</reference>
<comment type="caution">
    <text evidence="2">The sequence shown here is derived from an EMBL/GenBank/DDBJ whole genome shotgun (WGS) entry which is preliminary data.</text>
</comment>
<proteinExistence type="predicted"/>
<dbReference type="AlphaFoldDB" id="A0A975WD48"/>
<keyword evidence="3" id="KW-1185">Reference proteome</keyword>
<gene>
    <name evidence="2" type="ORF">SAMN04487940_11624</name>
</gene>
<organism evidence="2 3">
    <name type="scientific">Marinovum algicola</name>
    <dbReference type="NCBI Taxonomy" id="42444"/>
    <lineage>
        <taxon>Bacteria</taxon>
        <taxon>Pseudomonadati</taxon>
        <taxon>Pseudomonadota</taxon>
        <taxon>Alphaproteobacteria</taxon>
        <taxon>Rhodobacterales</taxon>
        <taxon>Roseobacteraceae</taxon>
        <taxon>Marinovum</taxon>
    </lineage>
</organism>
<accession>A0A975WD48</accession>
<keyword evidence="1" id="KW-0812">Transmembrane</keyword>
<keyword evidence="1" id="KW-0472">Membrane</keyword>
<dbReference type="Proteomes" id="UP000182932">
    <property type="component" value="Unassembled WGS sequence"/>
</dbReference>
<dbReference type="EMBL" id="FNYY01000016">
    <property type="protein sequence ID" value="SEJ97799.1"/>
    <property type="molecule type" value="Genomic_DNA"/>
</dbReference>
<dbReference type="RefSeq" id="WP_074837959.1">
    <property type="nucleotide sequence ID" value="NZ_CATMKJ010000012.1"/>
</dbReference>
<name>A0A975WD48_9RHOB</name>
<evidence type="ECO:0000256" key="1">
    <source>
        <dbReference type="SAM" id="Phobius"/>
    </source>
</evidence>